<dbReference type="EMBL" id="RKLQ01000002">
    <property type="protein sequence ID" value="MBX0304127.1"/>
    <property type="molecule type" value="Genomic_DNA"/>
</dbReference>
<dbReference type="InterPro" id="IPR013096">
    <property type="entry name" value="Cupin_2"/>
</dbReference>
<accession>A0A8J7YEP9</accession>
<keyword evidence="4" id="KW-1185">Reference proteome</keyword>
<evidence type="ECO:0000259" key="2">
    <source>
        <dbReference type="Pfam" id="PF07883"/>
    </source>
</evidence>
<dbReference type="RefSeq" id="WP_220588359.1">
    <property type="nucleotide sequence ID" value="NZ_RKLQ01000002.1"/>
</dbReference>
<feature type="region of interest" description="Disordered" evidence="1">
    <location>
        <begin position="1"/>
        <end position="64"/>
    </location>
</feature>
<feature type="domain" description="Cupin type-2" evidence="2">
    <location>
        <begin position="90"/>
        <end position="149"/>
    </location>
</feature>
<proteinExistence type="predicted"/>
<evidence type="ECO:0000313" key="3">
    <source>
        <dbReference type="EMBL" id="MBX0304127.1"/>
    </source>
</evidence>
<evidence type="ECO:0000256" key="1">
    <source>
        <dbReference type="SAM" id="MobiDB-lite"/>
    </source>
</evidence>
<dbReference type="AlphaFoldDB" id="A0A8J7YEP9"/>
<dbReference type="InterPro" id="IPR011051">
    <property type="entry name" value="RmlC_Cupin_sf"/>
</dbReference>
<organism evidence="3 4">
    <name type="scientific">Haloarcula salinisoli</name>
    <dbReference type="NCBI Taxonomy" id="2487746"/>
    <lineage>
        <taxon>Archaea</taxon>
        <taxon>Methanobacteriati</taxon>
        <taxon>Methanobacteriota</taxon>
        <taxon>Stenosarchaea group</taxon>
        <taxon>Halobacteria</taxon>
        <taxon>Halobacteriales</taxon>
        <taxon>Haloarculaceae</taxon>
        <taxon>Haloarcula</taxon>
    </lineage>
</organism>
<comment type="caution">
    <text evidence="3">The sequence shown here is derived from an EMBL/GenBank/DDBJ whole genome shotgun (WGS) entry which is preliminary data.</text>
</comment>
<dbReference type="Pfam" id="PF07883">
    <property type="entry name" value="Cupin_2"/>
    <property type="match status" value="1"/>
</dbReference>
<evidence type="ECO:0000313" key="4">
    <source>
        <dbReference type="Proteomes" id="UP000783863"/>
    </source>
</evidence>
<protein>
    <submittedName>
        <fullName evidence="3">Cupin domain-containing protein</fullName>
    </submittedName>
</protein>
<gene>
    <name evidence="3" type="ORF">EGD98_10655</name>
</gene>
<sequence length="250" mass="27257">MGSERRSRDSGQRIDDGGERTLRTGRPLVDGTPVDGPALDVHPERPASVLLRQSPRPLVSDPASETWATLLERPEQGETDRPVLLQWLSPASPAPPPHSHPTTETFRTLEGTLTVVCDGDPVRLGPGESLTVEAGQAHTFRNDTDETVAFRAKLPSMRTVTGLYTAWGLAHERGRDDDGTYPGPGPMQLLAIAAEMYDETAMAMAPQPVQRLLWAVVDRAASLAGVTGLDEAYLDPSFWDRHVEQPAWEP</sequence>
<dbReference type="CDD" id="cd02209">
    <property type="entry name" value="cupin_XRE_C"/>
    <property type="match status" value="1"/>
</dbReference>
<dbReference type="Gene3D" id="2.60.120.10">
    <property type="entry name" value="Jelly Rolls"/>
    <property type="match status" value="1"/>
</dbReference>
<dbReference type="InterPro" id="IPR014710">
    <property type="entry name" value="RmlC-like_jellyroll"/>
</dbReference>
<dbReference type="Proteomes" id="UP000783863">
    <property type="component" value="Unassembled WGS sequence"/>
</dbReference>
<name>A0A8J7YEP9_9EURY</name>
<feature type="compositionally biased region" description="Basic and acidic residues" evidence="1">
    <location>
        <begin position="1"/>
        <end position="22"/>
    </location>
</feature>
<reference evidence="3" key="1">
    <citation type="submission" date="2021-06" db="EMBL/GenBank/DDBJ databases">
        <title>Halomicroarcula sp. F24A a new haloarchaeum isolated from saline soil.</title>
        <authorList>
            <person name="Duran-Viseras A."/>
            <person name="Sanchez-Porro C."/>
            <person name="Ventosa A."/>
        </authorList>
    </citation>
    <scope>NUCLEOTIDE SEQUENCE</scope>
    <source>
        <strain evidence="3">F24A</strain>
    </source>
</reference>
<dbReference type="SUPFAM" id="SSF51182">
    <property type="entry name" value="RmlC-like cupins"/>
    <property type="match status" value="1"/>
</dbReference>